<dbReference type="InterPro" id="IPR029063">
    <property type="entry name" value="SAM-dependent_MTases_sf"/>
</dbReference>
<keyword evidence="4" id="KW-1185">Reference proteome</keyword>
<dbReference type="PANTHER" id="PTHR14741">
    <property type="entry name" value="S-ADENOSYLMETHIONINE-DEPENDENT METHYLTRANSFERASE RELATED"/>
    <property type="match status" value="1"/>
</dbReference>
<dbReference type="OrthoDB" id="1000417at2"/>
<dbReference type="Proteomes" id="UP000007364">
    <property type="component" value="Unassembled WGS sequence"/>
</dbReference>
<dbReference type="Pfam" id="PF18096">
    <property type="entry name" value="Thump_like"/>
    <property type="match status" value="1"/>
</dbReference>
<dbReference type="PANTHER" id="PTHR14741:SF32">
    <property type="entry name" value="TRIMETHYLGUANOSINE SYNTHASE"/>
    <property type="match status" value="1"/>
</dbReference>
<evidence type="ECO:0000313" key="4">
    <source>
        <dbReference type="Proteomes" id="UP000007364"/>
    </source>
</evidence>
<dbReference type="PATRIC" id="fig|555500.3.peg.1599"/>
<reference evidence="3 4" key="1">
    <citation type="journal article" date="2012" name="J. Bacteriol.">
        <title>Genome Sequence of Galbibacter marinum Type Strain ck-I2-15.</title>
        <authorList>
            <person name="Lai Q."/>
            <person name="Li C."/>
            <person name="Shao Z."/>
        </authorList>
    </citation>
    <scope>NUCLEOTIDE SEQUENCE [LARGE SCALE GENOMIC DNA]</scope>
    <source>
        <strain evidence="4">ck-I2-15</strain>
    </source>
</reference>
<feature type="domain" description="PG-1098 ferredoxin-like" evidence="2">
    <location>
        <begin position="277"/>
        <end position="319"/>
    </location>
</feature>
<evidence type="ECO:0000259" key="1">
    <source>
        <dbReference type="Pfam" id="PF18096"/>
    </source>
</evidence>
<dbReference type="InterPro" id="IPR054168">
    <property type="entry name" value="PG_1098_Fer"/>
</dbReference>
<accession>K2Q3D0</accession>
<dbReference type="eggNOG" id="COG2265">
    <property type="taxonomic scope" value="Bacteria"/>
</dbReference>
<dbReference type="Pfam" id="PF22013">
    <property type="entry name" value="PG_1098_Fer"/>
    <property type="match status" value="1"/>
</dbReference>
<dbReference type="EMBL" id="AMSG01000008">
    <property type="protein sequence ID" value="EKF55336.1"/>
    <property type="molecule type" value="Genomic_DNA"/>
</dbReference>
<dbReference type="RefSeq" id="WP_008991398.1">
    <property type="nucleotide sequence ID" value="NZ_AMSG01000008.1"/>
</dbReference>
<feature type="domain" description="THUMP-like" evidence="1">
    <location>
        <begin position="320"/>
        <end position="390"/>
    </location>
</feature>
<dbReference type="Gene3D" id="1.10.10.1110">
    <property type="entry name" value="Methyltransferase PG1098, N-terminal domain"/>
    <property type="match status" value="1"/>
</dbReference>
<dbReference type="InterPro" id="IPR041497">
    <property type="entry name" value="Thump-like"/>
</dbReference>
<organism evidence="3 4">
    <name type="scientific">Galbibacter marinus</name>
    <dbReference type="NCBI Taxonomy" id="555500"/>
    <lineage>
        <taxon>Bacteria</taxon>
        <taxon>Pseudomonadati</taxon>
        <taxon>Bacteroidota</taxon>
        <taxon>Flavobacteriia</taxon>
        <taxon>Flavobacteriales</taxon>
        <taxon>Flavobacteriaceae</taxon>
        <taxon>Galbibacter</taxon>
    </lineage>
</organism>
<sequence>MNKDILNTGIQHFINKNLNTDISSLLLKYPKIEGVDTKIVAEQIQAKLKSKKKLPSWFNTSNIYYPNKLNIEQTSSEKTALYKSHLIQGNTLSDLTGGFGVDSYYFAKVFKKVTHCEINTELSRIAQHNFKMLKQHNISCQAVDGMEFLANCNKVDCIYLDPSRRDQTKKKVFLLQDCTPDITEIHEQLLEKAKMVLVKVSPLVDISKAIADLPHINEIHIVAVDNQVKEMLLLISGKTSNTLIKAINIKEDSAEKFSFQHTEESQKQANYSLPLTYLYEPNSAILKSGGFNMVSQRYNLNKLHPSTHLYTSDSLTDFPGRRFLIKQILPYNKQGIKKLKTLTKANITSRNFPLTVDKLRSQLKIKDGGSLYLFFCTDSNNAKIAVITEKI</sequence>
<evidence type="ECO:0000259" key="2">
    <source>
        <dbReference type="Pfam" id="PF22013"/>
    </source>
</evidence>
<name>K2Q3D0_9FLAO</name>
<protein>
    <submittedName>
        <fullName evidence="3">Uncharacterized protein</fullName>
    </submittedName>
</protein>
<comment type="caution">
    <text evidence="3">The sequence shown here is derived from an EMBL/GenBank/DDBJ whole genome shotgun (WGS) entry which is preliminary data.</text>
</comment>
<dbReference type="SUPFAM" id="SSF53335">
    <property type="entry name" value="S-adenosyl-L-methionine-dependent methyltransferases"/>
    <property type="match status" value="1"/>
</dbReference>
<gene>
    <name evidence="3" type="ORF">I215_07716</name>
</gene>
<proteinExistence type="predicted"/>
<dbReference type="STRING" id="555500.I215_07716"/>
<dbReference type="AlphaFoldDB" id="K2Q3D0"/>
<dbReference type="Gene3D" id="3.40.50.150">
    <property type="entry name" value="Vaccinia Virus protein VP39"/>
    <property type="match status" value="1"/>
</dbReference>
<evidence type="ECO:0000313" key="3">
    <source>
        <dbReference type="EMBL" id="EKF55336.1"/>
    </source>
</evidence>